<dbReference type="eggNOG" id="COG3537">
    <property type="taxonomic scope" value="Bacteria"/>
</dbReference>
<dbReference type="InterPro" id="IPR008928">
    <property type="entry name" value="6-hairpin_glycosidase_sf"/>
</dbReference>
<dbReference type="InterPro" id="IPR012939">
    <property type="entry name" value="Glyco_hydro_92"/>
</dbReference>
<evidence type="ECO:0000313" key="5">
    <source>
        <dbReference type="Proteomes" id="UP000002382"/>
    </source>
</evidence>
<dbReference type="FunFam" id="3.30.2080.10:FF:000001">
    <property type="entry name" value="Alpha-1,2-mannosidase subfamily"/>
    <property type="match status" value="1"/>
</dbReference>
<evidence type="ECO:0000259" key="2">
    <source>
        <dbReference type="Pfam" id="PF07971"/>
    </source>
</evidence>
<dbReference type="SUPFAM" id="SSF48208">
    <property type="entry name" value="Six-hairpin glycosidases"/>
    <property type="match status" value="1"/>
</dbReference>
<organism evidence="4 5">
    <name type="scientific">Kosmotoga olearia (strain ATCC BAA-1733 / DSM 21960 / TBF 19.5.1)</name>
    <dbReference type="NCBI Taxonomy" id="521045"/>
    <lineage>
        <taxon>Bacteria</taxon>
        <taxon>Thermotogati</taxon>
        <taxon>Thermotogota</taxon>
        <taxon>Thermotogae</taxon>
        <taxon>Kosmotogales</taxon>
        <taxon>Kosmotogaceae</taxon>
        <taxon>Kosmotoga</taxon>
    </lineage>
</organism>
<protein>
    <submittedName>
        <fullName evidence="4">Alpha-1,2-mannosidase</fullName>
    </submittedName>
</protein>
<dbReference type="GO" id="GO:0000224">
    <property type="term" value="F:peptide-N4-(N-acetyl-beta-glucosaminyl)asparagine amidase activity"/>
    <property type="evidence" value="ECO:0007669"/>
    <property type="project" value="TreeGrafter"/>
</dbReference>
<gene>
    <name evidence="4" type="ordered locus">Kole_0483</name>
</gene>
<dbReference type="GO" id="GO:0030246">
    <property type="term" value="F:carbohydrate binding"/>
    <property type="evidence" value="ECO:0007669"/>
    <property type="project" value="InterPro"/>
</dbReference>
<sequence length="748" mass="85424">MKSFFVSLMLVFSIISPASVLDYVDPFIGTGGHGHTFPGATVPFGMVQLSPDTDIKGWDWCSGYHYSDSSIMGFSHTHLSGTGAADYGEIRIMPIVGNLKTLPGPKDDPDGGYRSRFRHETEIAKPGYYSVFLDDYGILAELTASTRVGVHRYTFPKTDEAYIILDLYHRIGDMAEKAWVKIVGNDEIEGYITGGHFCGARSPHTIYFVAKFSKPFEEFGTWKVFRIEPGNRKEKLRSRSDPFVGAYVRYSTEENEKIIIKVAVSYTGIEGARKNLSEVPDWDFDRVKKEAFAAWVKELNKIEVEGKIGDKIKFYTALYHSFIAPNIFSDIDGKYIGPDDKVHSADYPHYTVFSLWDTFRALHPLFVLLQPERNVDMIKSLLDIYDQSGWLPKWYKANRFTNCMIGTHADSVIADAYVKGLEGFDLQKAYKAMLKNATKTSRCFYEARGGLKYYIKKGYVPADRVGEATSRTLEFAYDDFCIAQFAKKLGKLKDYEKFMERSKNYKNVFDRETGFMRGRKYNGRWMDENNFDPAKVYKYFTEGNSWQWTFFVVSDMYGLIGLMGGKEAFSKKLDRFFSEDSNVDGPPDITGLIGQYAHGNEPSHHAAYLYVYANEPWKTQKMVRYIMDNLYQTGPEGLCGNDDCGQMSAWYVFSAMGFYPVCPGTPYYVIGSPIFNKVVVHLNNKRDFEIVAKNNSKDNLYISRAILNDKEIKRAWINHEEIIKGTKLVFEMSAKPDFSWGLENVPME</sequence>
<dbReference type="EMBL" id="CP001634">
    <property type="protein sequence ID" value="ACR79206.1"/>
    <property type="molecule type" value="Genomic_DNA"/>
</dbReference>
<dbReference type="AlphaFoldDB" id="C5CEA2"/>
<dbReference type="InterPro" id="IPR014718">
    <property type="entry name" value="GH-type_carb-bd"/>
</dbReference>
<accession>C5CEA2</accession>
<dbReference type="RefSeq" id="WP_012744993.1">
    <property type="nucleotide sequence ID" value="NC_012785.1"/>
</dbReference>
<keyword evidence="5" id="KW-1185">Reference proteome</keyword>
<reference evidence="4 5" key="1">
    <citation type="submission" date="2009-06" db="EMBL/GenBank/DDBJ databases">
        <title>Complete sequence of Thermotogales bacterium TBF 19.5.1.</title>
        <authorList>
            <consortium name="US DOE Joint Genome Institute"/>
            <person name="Lucas S."/>
            <person name="Copeland A."/>
            <person name="Lapidus A."/>
            <person name="Glavina del Rio T."/>
            <person name="Tice H."/>
            <person name="Bruce D."/>
            <person name="Goodwin L."/>
            <person name="Pitluck S."/>
            <person name="Chertkov O."/>
            <person name="Brettin T."/>
            <person name="Detter J.C."/>
            <person name="Han C."/>
            <person name="Schmutz J."/>
            <person name="Larimer F."/>
            <person name="Land M."/>
            <person name="Hauser L."/>
            <person name="Kyrpides N."/>
            <person name="Ovchinnikova G."/>
            <person name="Noll K."/>
        </authorList>
    </citation>
    <scope>NUCLEOTIDE SEQUENCE [LARGE SCALE GENOMIC DNA]</scope>
    <source>
        <strain evidence="5">ATCC BAA-1733 / DSM 21960 / TBF 19.5.1</strain>
    </source>
</reference>
<dbReference type="InterPro" id="IPR041371">
    <property type="entry name" value="GH92_N"/>
</dbReference>
<dbReference type="Gene3D" id="3.30.2080.10">
    <property type="entry name" value="GH92 mannosidase domain"/>
    <property type="match status" value="1"/>
</dbReference>
<dbReference type="GO" id="GO:0005829">
    <property type="term" value="C:cytosol"/>
    <property type="evidence" value="ECO:0007669"/>
    <property type="project" value="TreeGrafter"/>
</dbReference>
<dbReference type="KEGG" id="kol:Kole_0483"/>
<dbReference type="CAZy" id="GH92">
    <property type="family name" value="Glycoside Hydrolase Family 92"/>
</dbReference>
<keyword evidence="1" id="KW-0732">Signal</keyword>
<feature type="chain" id="PRO_5002947614" evidence="1">
    <location>
        <begin position="19"/>
        <end position="748"/>
    </location>
</feature>
<feature type="domain" description="Glycosyl hydrolase family 92 N-terminal" evidence="3">
    <location>
        <begin position="23"/>
        <end position="265"/>
    </location>
</feature>
<dbReference type="HOGENOM" id="CLU_003690_2_2_0"/>
<dbReference type="STRING" id="521045.Kole_0483"/>
<evidence type="ECO:0000313" key="4">
    <source>
        <dbReference type="EMBL" id="ACR79206.1"/>
    </source>
</evidence>
<dbReference type="OrthoDB" id="9762711at2"/>
<evidence type="ECO:0000256" key="1">
    <source>
        <dbReference type="SAM" id="SignalP"/>
    </source>
</evidence>
<name>C5CEA2_KOSOT</name>
<dbReference type="InterPro" id="IPR005887">
    <property type="entry name" value="GH92_a_mannosidase_put"/>
</dbReference>
<feature type="domain" description="Glycosyl hydrolase family 92" evidence="2">
    <location>
        <begin position="271"/>
        <end position="733"/>
    </location>
</feature>
<dbReference type="GO" id="GO:0005975">
    <property type="term" value="P:carbohydrate metabolic process"/>
    <property type="evidence" value="ECO:0007669"/>
    <property type="project" value="InterPro"/>
</dbReference>
<reference evidence="4 5" key="2">
    <citation type="journal article" date="2011" name="J. Bacteriol.">
        <title>Genome Sequence of Kosmotoga olearia Strain TBF 19.5.1, a Thermophilic Bacterium with a Wide Growth Temperature Range, Isolated from the Troll B Oil Platform in the North Sea.</title>
        <authorList>
            <person name="Swithers K.S."/>
            <person name="Dipippo J.L."/>
            <person name="Bruce D.C."/>
            <person name="Detter C."/>
            <person name="Tapia R."/>
            <person name="Han S."/>
            <person name="Goodwin L.A."/>
            <person name="Han J."/>
            <person name="Woyke T."/>
            <person name="Pitluck S."/>
            <person name="Pennacchio L."/>
            <person name="Nolan M."/>
            <person name="Mikhailova N."/>
            <person name="Land M.L."/>
            <person name="Nesbo C.L."/>
            <person name="Gogarten J.P."/>
            <person name="Noll K.M."/>
        </authorList>
    </citation>
    <scope>NUCLEOTIDE SEQUENCE [LARGE SCALE GENOMIC DNA]</scope>
    <source>
        <strain evidence="5">ATCC BAA-1733 / DSM 21960 / TBF 19.5.1</strain>
    </source>
</reference>
<proteinExistence type="predicted"/>
<dbReference type="Proteomes" id="UP000002382">
    <property type="component" value="Chromosome"/>
</dbReference>
<feature type="signal peptide" evidence="1">
    <location>
        <begin position="1"/>
        <end position="18"/>
    </location>
</feature>
<dbReference type="Gene3D" id="2.70.98.10">
    <property type="match status" value="1"/>
</dbReference>
<dbReference type="Gene3D" id="1.20.1610.10">
    <property type="entry name" value="alpha-1,2-mannosidases domains"/>
    <property type="match status" value="1"/>
</dbReference>
<dbReference type="NCBIfam" id="TIGR01180">
    <property type="entry name" value="aman2_put"/>
    <property type="match status" value="1"/>
</dbReference>
<dbReference type="InterPro" id="IPR050883">
    <property type="entry name" value="PNGase"/>
</dbReference>
<dbReference type="PANTHER" id="PTHR12143:SF39">
    <property type="entry name" value="SECRETED PROTEIN"/>
    <property type="match status" value="1"/>
</dbReference>
<dbReference type="Pfam" id="PF17678">
    <property type="entry name" value="Glyco_hydro_92N"/>
    <property type="match status" value="1"/>
</dbReference>
<dbReference type="PANTHER" id="PTHR12143">
    <property type="entry name" value="PEPTIDE N-GLYCANASE PNGASE -RELATED"/>
    <property type="match status" value="1"/>
</dbReference>
<dbReference type="Pfam" id="PF07971">
    <property type="entry name" value="Glyco_hydro_92"/>
    <property type="match status" value="1"/>
</dbReference>
<dbReference type="FunFam" id="1.20.1050.60:FF:000001">
    <property type="entry name" value="Putative alpha-1,2-mannosidase"/>
    <property type="match status" value="1"/>
</dbReference>
<dbReference type="GO" id="GO:0006516">
    <property type="term" value="P:glycoprotein catabolic process"/>
    <property type="evidence" value="ECO:0007669"/>
    <property type="project" value="TreeGrafter"/>
</dbReference>
<dbReference type="Gene3D" id="1.20.1050.60">
    <property type="entry name" value="alpha-1,2-mannosidase"/>
    <property type="match status" value="1"/>
</dbReference>
<evidence type="ECO:0000259" key="3">
    <source>
        <dbReference type="Pfam" id="PF17678"/>
    </source>
</evidence>